<dbReference type="GO" id="GO:0005789">
    <property type="term" value="C:endoplasmic reticulum membrane"/>
    <property type="evidence" value="ECO:0007669"/>
    <property type="project" value="UniProtKB-SubCell"/>
</dbReference>
<dbReference type="InterPro" id="IPR023352">
    <property type="entry name" value="MAPEG-like_dom_sf"/>
</dbReference>
<accession>A0A0M4EK87</accession>
<evidence type="ECO:0000256" key="4">
    <source>
        <dbReference type="ARBA" id="ARBA00010459"/>
    </source>
</evidence>
<evidence type="ECO:0000256" key="9">
    <source>
        <dbReference type="ARBA" id="ARBA00022824"/>
    </source>
</evidence>
<dbReference type="Pfam" id="PF01124">
    <property type="entry name" value="MAPEG"/>
    <property type="match status" value="1"/>
</dbReference>
<keyword evidence="9" id="KW-0256">Endoplasmic reticulum</keyword>
<comment type="catalytic activity">
    <reaction evidence="16">
        <text>RX + glutathione = an S-substituted glutathione + a halide anion + H(+)</text>
        <dbReference type="Rhea" id="RHEA:16437"/>
        <dbReference type="ChEBI" id="CHEBI:15378"/>
        <dbReference type="ChEBI" id="CHEBI:16042"/>
        <dbReference type="ChEBI" id="CHEBI:17792"/>
        <dbReference type="ChEBI" id="CHEBI:57925"/>
        <dbReference type="ChEBI" id="CHEBI:90779"/>
        <dbReference type="EC" id="2.5.1.18"/>
    </reaction>
    <physiologicalReaction direction="left-to-right" evidence="16">
        <dbReference type="Rhea" id="RHEA:16438"/>
    </physiologicalReaction>
</comment>
<dbReference type="EC" id="2.5.1.18" evidence="5"/>
<evidence type="ECO:0000256" key="1">
    <source>
        <dbReference type="ARBA" id="ARBA00003701"/>
    </source>
</evidence>
<keyword evidence="11" id="KW-0007">Acetylation</keyword>
<dbReference type="EMBL" id="CP012528">
    <property type="protein sequence ID" value="ALC49754.1"/>
    <property type="molecule type" value="Genomic_DNA"/>
</dbReference>
<dbReference type="OMA" id="CYLVWMS"/>
<dbReference type="SMR" id="A0A0M4EK87"/>
<dbReference type="STRING" id="30019.A0A0M4EK87"/>
<organism evidence="18 19">
    <name type="scientific">Drosophila busckii</name>
    <name type="common">Fruit fly</name>
    <dbReference type="NCBI Taxonomy" id="30019"/>
    <lineage>
        <taxon>Eukaryota</taxon>
        <taxon>Metazoa</taxon>
        <taxon>Ecdysozoa</taxon>
        <taxon>Arthropoda</taxon>
        <taxon>Hexapoda</taxon>
        <taxon>Insecta</taxon>
        <taxon>Pterygota</taxon>
        <taxon>Neoptera</taxon>
        <taxon>Endopterygota</taxon>
        <taxon>Diptera</taxon>
        <taxon>Brachycera</taxon>
        <taxon>Muscomorpha</taxon>
        <taxon>Ephydroidea</taxon>
        <taxon>Drosophilidae</taxon>
        <taxon>Drosophila</taxon>
    </lineage>
</organism>
<dbReference type="InterPro" id="IPR001129">
    <property type="entry name" value="Membr-assoc_MAPEG"/>
</dbReference>
<dbReference type="Gene3D" id="1.20.120.550">
    <property type="entry name" value="Membrane associated eicosanoid/glutathione metabolism-like domain"/>
    <property type="match status" value="1"/>
</dbReference>
<evidence type="ECO:0000313" key="18">
    <source>
        <dbReference type="EMBL" id="ALC49754.1"/>
    </source>
</evidence>
<reference evidence="18 19" key="1">
    <citation type="submission" date="2015-08" db="EMBL/GenBank/DDBJ databases">
        <title>Ancestral chromatin configuration constrains chromatin evolution on differentiating sex chromosomes in Drosophila.</title>
        <authorList>
            <person name="Zhou Q."/>
            <person name="Bachtrog D."/>
        </authorList>
    </citation>
    <scope>NUCLEOTIDE SEQUENCE [LARGE SCALE GENOMIC DNA]</scope>
    <source>
        <tissue evidence="18">Whole larvae</tissue>
    </source>
</reference>
<dbReference type="InterPro" id="IPR040162">
    <property type="entry name" value="MGST1-like"/>
</dbReference>
<comment type="subcellular location">
    <subcellularLocation>
        <location evidence="3">Endoplasmic reticulum membrane</location>
        <topology evidence="3">Multi-pass membrane protein</topology>
    </subcellularLocation>
    <subcellularLocation>
        <location evidence="2">Mitochondrion outer membrane</location>
    </subcellularLocation>
</comment>
<evidence type="ECO:0000256" key="16">
    <source>
        <dbReference type="ARBA" id="ARBA00049385"/>
    </source>
</evidence>
<evidence type="ECO:0000256" key="13">
    <source>
        <dbReference type="ARBA" id="ARBA00023136"/>
    </source>
</evidence>
<evidence type="ECO:0000256" key="17">
    <source>
        <dbReference type="SAM" id="Phobius"/>
    </source>
</evidence>
<name>A0A0M4EK87_DROBS</name>
<evidence type="ECO:0000256" key="2">
    <source>
        <dbReference type="ARBA" id="ARBA00004294"/>
    </source>
</evidence>
<evidence type="ECO:0000256" key="3">
    <source>
        <dbReference type="ARBA" id="ARBA00004477"/>
    </source>
</evidence>
<keyword evidence="7 17" id="KW-0812">Transmembrane</keyword>
<comment type="similarity">
    <text evidence="4">Belongs to the MAPEG family.</text>
</comment>
<dbReference type="Proteomes" id="UP000494163">
    <property type="component" value="Chromosome X"/>
</dbReference>
<keyword evidence="13 17" id="KW-0472">Membrane</keyword>
<keyword evidence="6" id="KW-0808">Transferase</keyword>
<feature type="transmembrane region" description="Helical" evidence="17">
    <location>
        <begin position="12"/>
        <end position="31"/>
    </location>
</feature>
<feature type="transmembrane region" description="Helical" evidence="17">
    <location>
        <begin position="122"/>
        <end position="146"/>
    </location>
</feature>
<dbReference type="SUPFAM" id="SSF161084">
    <property type="entry name" value="MAPEG domain-like"/>
    <property type="match status" value="1"/>
</dbReference>
<dbReference type="AlphaFoldDB" id="A0A0M4EK87"/>
<keyword evidence="10 17" id="KW-1133">Transmembrane helix</keyword>
<evidence type="ECO:0000256" key="10">
    <source>
        <dbReference type="ARBA" id="ARBA00022989"/>
    </source>
</evidence>
<evidence type="ECO:0000256" key="15">
    <source>
        <dbReference type="ARBA" id="ARBA00039397"/>
    </source>
</evidence>
<evidence type="ECO:0000256" key="14">
    <source>
        <dbReference type="ARBA" id="ARBA00038540"/>
    </source>
</evidence>
<evidence type="ECO:0000256" key="6">
    <source>
        <dbReference type="ARBA" id="ARBA00022679"/>
    </source>
</evidence>
<proteinExistence type="inferred from homology"/>
<evidence type="ECO:0000256" key="11">
    <source>
        <dbReference type="ARBA" id="ARBA00022990"/>
    </source>
</evidence>
<evidence type="ECO:0000256" key="12">
    <source>
        <dbReference type="ARBA" id="ARBA00023128"/>
    </source>
</evidence>
<evidence type="ECO:0000256" key="5">
    <source>
        <dbReference type="ARBA" id="ARBA00012452"/>
    </source>
</evidence>
<keyword evidence="8" id="KW-1000">Mitochondrion outer membrane</keyword>
<dbReference type="FunFam" id="1.20.120.550:FF:000002">
    <property type="entry name" value="Microsomal glutathione S-transferase 1"/>
    <property type="match status" value="1"/>
</dbReference>
<dbReference type="GO" id="GO:0004364">
    <property type="term" value="F:glutathione transferase activity"/>
    <property type="evidence" value="ECO:0007669"/>
    <property type="project" value="UniProtKB-EC"/>
</dbReference>
<gene>
    <name evidence="18" type="ORF">Dbus_chrXg1610</name>
</gene>
<keyword evidence="12" id="KW-0496">Mitochondrion</keyword>
<evidence type="ECO:0000256" key="8">
    <source>
        <dbReference type="ARBA" id="ARBA00022787"/>
    </source>
</evidence>
<protein>
    <recommendedName>
        <fullName evidence="15">Microsomal glutathione S-transferase 1</fullName>
        <ecNumber evidence="5">2.5.1.18</ecNumber>
    </recommendedName>
</protein>
<dbReference type="GO" id="GO:0005741">
    <property type="term" value="C:mitochondrial outer membrane"/>
    <property type="evidence" value="ECO:0007669"/>
    <property type="project" value="UniProtKB-SubCell"/>
</dbReference>
<comment type="function">
    <text evidence="1">Conjugation of reduced glutathione to a wide number of exogenous and endogenous hydrophobic electrophiles.</text>
</comment>
<keyword evidence="19" id="KW-1185">Reference proteome</keyword>
<comment type="subunit">
    <text evidence="14">Homotrimer; The trimer binds only one molecule of glutathione.</text>
</comment>
<evidence type="ECO:0000313" key="19">
    <source>
        <dbReference type="Proteomes" id="UP000494163"/>
    </source>
</evidence>
<dbReference type="OrthoDB" id="193139at2759"/>
<dbReference type="PANTHER" id="PTHR10689:SF6">
    <property type="entry name" value="MICROSOMAL GLUTATHIONE S-TRANSFERASE 1"/>
    <property type="match status" value="1"/>
</dbReference>
<feature type="transmembrane region" description="Helical" evidence="17">
    <location>
        <begin position="75"/>
        <end position="102"/>
    </location>
</feature>
<evidence type="ECO:0000256" key="7">
    <source>
        <dbReference type="ARBA" id="ARBA00022692"/>
    </source>
</evidence>
<sequence>MLSKSNPVFCCYMFWSSLLILKMLLMSLLTARQRMKTKTVANPEDLRMMRTTEVRFHDQNVERVRRAHRNDLENILPFMLVSLAYVACGPHALTASLLIRIGAAARLLHTIVYAVIPLPQPIRAICFFINFGIVIFEAIYVMICVAKYI</sequence>
<dbReference type="PANTHER" id="PTHR10689">
    <property type="entry name" value="MICROSOMAL GLUTATHIONE S-TRANSFERASE 1"/>
    <property type="match status" value="1"/>
</dbReference>